<accession>A0AAD7MRE8</accession>
<proteinExistence type="predicted"/>
<dbReference type="AlphaFoldDB" id="A0AAD7MRE8"/>
<keyword evidence="2" id="KW-1185">Reference proteome</keyword>
<protein>
    <submittedName>
        <fullName evidence="1">Uncharacterized protein</fullName>
    </submittedName>
</protein>
<organism evidence="1 2">
    <name type="scientific">Mycena metata</name>
    <dbReference type="NCBI Taxonomy" id="1033252"/>
    <lineage>
        <taxon>Eukaryota</taxon>
        <taxon>Fungi</taxon>
        <taxon>Dikarya</taxon>
        <taxon>Basidiomycota</taxon>
        <taxon>Agaricomycotina</taxon>
        <taxon>Agaricomycetes</taxon>
        <taxon>Agaricomycetidae</taxon>
        <taxon>Agaricales</taxon>
        <taxon>Marasmiineae</taxon>
        <taxon>Mycenaceae</taxon>
        <taxon>Mycena</taxon>
    </lineage>
</organism>
<reference evidence="1" key="1">
    <citation type="submission" date="2023-03" db="EMBL/GenBank/DDBJ databases">
        <title>Massive genome expansion in bonnet fungi (Mycena s.s.) driven by repeated elements and novel gene families across ecological guilds.</title>
        <authorList>
            <consortium name="Lawrence Berkeley National Laboratory"/>
            <person name="Harder C.B."/>
            <person name="Miyauchi S."/>
            <person name="Viragh M."/>
            <person name="Kuo A."/>
            <person name="Thoen E."/>
            <person name="Andreopoulos B."/>
            <person name="Lu D."/>
            <person name="Skrede I."/>
            <person name="Drula E."/>
            <person name="Henrissat B."/>
            <person name="Morin E."/>
            <person name="Kohler A."/>
            <person name="Barry K."/>
            <person name="LaButti K."/>
            <person name="Morin E."/>
            <person name="Salamov A."/>
            <person name="Lipzen A."/>
            <person name="Mereny Z."/>
            <person name="Hegedus B."/>
            <person name="Baldrian P."/>
            <person name="Stursova M."/>
            <person name="Weitz H."/>
            <person name="Taylor A."/>
            <person name="Grigoriev I.V."/>
            <person name="Nagy L.G."/>
            <person name="Martin F."/>
            <person name="Kauserud H."/>
        </authorList>
    </citation>
    <scope>NUCLEOTIDE SEQUENCE</scope>
    <source>
        <strain evidence="1">CBHHK182m</strain>
    </source>
</reference>
<dbReference type="InterPro" id="IPR011990">
    <property type="entry name" value="TPR-like_helical_dom_sf"/>
</dbReference>
<dbReference type="EMBL" id="JARKIB010000163">
    <property type="protein sequence ID" value="KAJ7729779.1"/>
    <property type="molecule type" value="Genomic_DNA"/>
</dbReference>
<gene>
    <name evidence="1" type="ORF">B0H16DRAFT_224680</name>
</gene>
<dbReference type="Proteomes" id="UP001215598">
    <property type="component" value="Unassembled WGS sequence"/>
</dbReference>
<dbReference type="Gene3D" id="1.25.40.10">
    <property type="entry name" value="Tetratricopeptide repeat domain"/>
    <property type="match status" value="2"/>
</dbReference>
<dbReference type="SUPFAM" id="SSF48452">
    <property type="entry name" value="TPR-like"/>
    <property type="match status" value="2"/>
</dbReference>
<sequence length="421" mass="47013">MIGADKDTTATFYTRLGSYYSVFDIPVALKYCQMGLSLAKSHGNIKKQSSALNHFSWVKWQTGDYITGRTYAQEAQRLAKMSGDLQREAYALYIETLCCQALGDFHECIFLVRRASALLELCGLSQGDLNHVLMNFQAEGHVLKSEYAHACTLHTQLLQTHQGGLFHEGLSLVNIAAVEVPMGVSCEVIQKKIYASQTISNKIGNKVMMIACDAIQADLNLREGDMSCSLFCKCFKAGLGQFSEIVSYCLERLADVTCWSSHHDPSWSIILLAHSLRAKRKLGIYKALQFIGDVHLMQNDEASAVSLFTVALDGFTYMDVHRSRAECIIRLGDIAKKNGDTLKALELWETAKPLFERSSQAKRVQDIDERVDSISEETKEQHRKNLAQLAELNVPTGKVEEVDSDTEELGLKEKKIKLIAN</sequence>
<name>A0AAD7MRE8_9AGAR</name>
<comment type="caution">
    <text evidence="1">The sequence shown here is derived from an EMBL/GenBank/DDBJ whole genome shotgun (WGS) entry which is preliminary data.</text>
</comment>
<evidence type="ECO:0000313" key="1">
    <source>
        <dbReference type="EMBL" id="KAJ7729779.1"/>
    </source>
</evidence>
<evidence type="ECO:0000313" key="2">
    <source>
        <dbReference type="Proteomes" id="UP001215598"/>
    </source>
</evidence>